<dbReference type="Proteomes" id="UP000217895">
    <property type="component" value="Chromosome"/>
</dbReference>
<reference evidence="1 2" key="1">
    <citation type="submission" date="2017-06" db="EMBL/GenBank/DDBJ databases">
        <title>Genome sequencing of cyanobaciteial culture collection at National Institute for Environmental Studies (NIES).</title>
        <authorList>
            <person name="Hirose Y."/>
            <person name="Shimura Y."/>
            <person name="Fujisawa T."/>
            <person name="Nakamura Y."/>
            <person name="Kawachi M."/>
        </authorList>
    </citation>
    <scope>NUCLEOTIDE SEQUENCE [LARGE SCALE GENOMIC DNA]</scope>
    <source>
        <strain evidence="1 2">NIES-2135</strain>
    </source>
</reference>
<accession>A0A1Z4JBK5</accession>
<keyword evidence="2" id="KW-1185">Reference proteome</keyword>
<proteinExistence type="predicted"/>
<sequence>MLRRRLEQFSKSTLLICGSLKNWAKDQPDSRAKLGFENLIELQVTYRTAPIQIESELYSEFTALSVNRNVISGT</sequence>
<organism evidence="1 2">
    <name type="scientific">Leptolyngbya boryana NIES-2135</name>
    <dbReference type="NCBI Taxonomy" id="1973484"/>
    <lineage>
        <taxon>Bacteria</taxon>
        <taxon>Bacillati</taxon>
        <taxon>Cyanobacteriota</taxon>
        <taxon>Cyanophyceae</taxon>
        <taxon>Leptolyngbyales</taxon>
        <taxon>Leptolyngbyaceae</taxon>
        <taxon>Leptolyngbya group</taxon>
        <taxon>Leptolyngbya</taxon>
    </lineage>
</organism>
<protein>
    <submittedName>
        <fullName evidence="1">Uncharacterized protein</fullName>
    </submittedName>
</protein>
<dbReference type="EMBL" id="AP018203">
    <property type="protein sequence ID" value="BAY54080.1"/>
    <property type="molecule type" value="Genomic_DNA"/>
</dbReference>
<evidence type="ECO:0000313" key="1">
    <source>
        <dbReference type="EMBL" id="BAY54080.1"/>
    </source>
</evidence>
<evidence type="ECO:0000313" key="2">
    <source>
        <dbReference type="Proteomes" id="UP000217895"/>
    </source>
</evidence>
<name>A0A1Z4JBK5_LEPBY</name>
<gene>
    <name evidence="1" type="ORF">NIES2135_08940</name>
</gene>
<dbReference type="AlphaFoldDB" id="A0A1Z4JBK5"/>